<proteinExistence type="predicted"/>
<dbReference type="GO" id="GO:0003676">
    <property type="term" value="F:nucleic acid binding"/>
    <property type="evidence" value="ECO:0007669"/>
    <property type="project" value="InterPro"/>
</dbReference>
<dbReference type="Proteomes" id="UP000177942">
    <property type="component" value="Unassembled WGS sequence"/>
</dbReference>
<dbReference type="STRING" id="1798407.A3A16_01220"/>
<protein>
    <recommendedName>
        <fullName evidence="1">DHHA1 domain-containing protein</fullName>
    </recommendedName>
</protein>
<dbReference type="Gene3D" id="3.10.310.30">
    <property type="match status" value="1"/>
</dbReference>
<sequence length="280" mass="31975">MKNIIIIYHADCSDGFGGAYAAWKKFGDNATYIAGKHHELPLTNLKNKEIYFIDFIYLADALRLLMKNNRRVTAIDHHISAKALAKTTQYYSYALNHSGAVLAWQYFHPQKKVPQLLRYIEDTDLWKFKLPKTKEIFAYQNLFERNFKVWDKMICDFENAKKRQEVVKNGGLILKYEDILIKRLVSNAETVEFVGHKTLAVNSPVLMSQIGHELVKKMPPIGIIWNKKEGKIVVSLRSDGKVNVAKIAERYGGGGHKAAAGFSLDAGKKMPWINYSPKKK</sequence>
<accession>A0A1G1ZN75</accession>
<organism evidence="2 3">
    <name type="scientific">Candidatus Harrisonbacteria bacterium RIFCSPLOWO2_01_FULL_44_18</name>
    <dbReference type="NCBI Taxonomy" id="1798407"/>
    <lineage>
        <taxon>Bacteria</taxon>
        <taxon>Candidatus Harrisoniibacteriota</taxon>
    </lineage>
</organism>
<dbReference type="AlphaFoldDB" id="A0A1G1ZN75"/>
<evidence type="ECO:0000313" key="3">
    <source>
        <dbReference type="Proteomes" id="UP000177942"/>
    </source>
</evidence>
<feature type="domain" description="DHHA1" evidence="1">
    <location>
        <begin position="220"/>
        <end position="268"/>
    </location>
</feature>
<dbReference type="EMBL" id="MHJJ01000005">
    <property type="protein sequence ID" value="OGY65991.1"/>
    <property type="molecule type" value="Genomic_DNA"/>
</dbReference>
<evidence type="ECO:0000313" key="2">
    <source>
        <dbReference type="EMBL" id="OGY65991.1"/>
    </source>
</evidence>
<dbReference type="SUPFAM" id="SSF64182">
    <property type="entry name" value="DHH phosphoesterases"/>
    <property type="match status" value="1"/>
</dbReference>
<dbReference type="Pfam" id="PF02272">
    <property type="entry name" value="DHHA1"/>
    <property type="match status" value="1"/>
</dbReference>
<dbReference type="InterPro" id="IPR003156">
    <property type="entry name" value="DHHA1_dom"/>
</dbReference>
<comment type="caution">
    <text evidence="2">The sequence shown here is derived from an EMBL/GenBank/DDBJ whole genome shotgun (WGS) entry which is preliminary data.</text>
</comment>
<dbReference type="InterPro" id="IPR038763">
    <property type="entry name" value="DHH_sf"/>
</dbReference>
<dbReference type="PANTHER" id="PTHR46922">
    <property type="entry name" value="DHHA1 DOMAIN PROTEIN"/>
    <property type="match status" value="1"/>
</dbReference>
<dbReference type="PANTHER" id="PTHR46922:SF4">
    <property type="entry name" value="DHHA1 DOMAIN PROTEIN"/>
    <property type="match status" value="1"/>
</dbReference>
<evidence type="ECO:0000259" key="1">
    <source>
        <dbReference type="Pfam" id="PF02272"/>
    </source>
</evidence>
<gene>
    <name evidence="2" type="ORF">A3A16_01220</name>
</gene>
<reference evidence="2 3" key="1">
    <citation type="journal article" date="2016" name="Nat. Commun.">
        <title>Thousands of microbial genomes shed light on interconnected biogeochemical processes in an aquifer system.</title>
        <authorList>
            <person name="Anantharaman K."/>
            <person name="Brown C.T."/>
            <person name="Hug L.A."/>
            <person name="Sharon I."/>
            <person name="Castelle C.J."/>
            <person name="Probst A.J."/>
            <person name="Thomas B.C."/>
            <person name="Singh A."/>
            <person name="Wilkins M.J."/>
            <person name="Karaoz U."/>
            <person name="Brodie E.L."/>
            <person name="Williams K.H."/>
            <person name="Hubbard S.S."/>
            <person name="Banfield J.F."/>
        </authorList>
    </citation>
    <scope>NUCLEOTIDE SEQUENCE [LARGE SCALE GENOMIC DNA]</scope>
</reference>
<name>A0A1G1ZN75_9BACT</name>